<keyword evidence="3" id="KW-0964">Secreted</keyword>
<dbReference type="InterPro" id="IPR001611">
    <property type="entry name" value="Leu-rich_rpt"/>
</dbReference>
<dbReference type="InterPro" id="IPR013210">
    <property type="entry name" value="LRR_N_plant-typ"/>
</dbReference>
<dbReference type="FunFam" id="3.80.10.10:FF:000383">
    <property type="entry name" value="Leucine-rich repeat receptor protein kinase EMS1"/>
    <property type="match status" value="1"/>
</dbReference>
<keyword evidence="4" id="KW-0433">Leucine-rich repeat</keyword>
<keyword evidence="6" id="KW-0677">Repeat</keyword>
<dbReference type="Gene3D" id="3.80.10.10">
    <property type="entry name" value="Ribonuclease Inhibitor"/>
    <property type="match status" value="2"/>
</dbReference>
<evidence type="ECO:0000256" key="7">
    <source>
        <dbReference type="ARBA" id="ARBA00023180"/>
    </source>
</evidence>
<proteinExistence type="predicted"/>
<organism evidence="14 15">
    <name type="scientific">Lithospermum erythrorhizon</name>
    <name type="common">Purple gromwell</name>
    <name type="synonym">Lithospermum officinale var. erythrorhizon</name>
    <dbReference type="NCBI Taxonomy" id="34254"/>
    <lineage>
        <taxon>Eukaryota</taxon>
        <taxon>Viridiplantae</taxon>
        <taxon>Streptophyta</taxon>
        <taxon>Embryophyta</taxon>
        <taxon>Tracheophyta</taxon>
        <taxon>Spermatophyta</taxon>
        <taxon>Magnoliopsida</taxon>
        <taxon>eudicotyledons</taxon>
        <taxon>Gunneridae</taxon>
        <taxon>Pentapetalae</taxon>
        <taxon>asterids</taxon>
        <taxon>lamiids</taxon>
        <taxon>Boraginales</taxon>
        <taxon>Boraginaceae</taxon>
        <taxon>Boraginoideae</taxon>
        <taxon>Lithospermeae</taxon>
        <taxon>Lithospermum</taxon>
    </lineage>
</organism>
<dbReference type="AlphaFoldDB" id="A0AAV3NWV6"/>
<feature type="domain" description="Leucine-rich repeat-containing N-terminal plant-type" evidence="13">
    <location>
        <begin position="78"/>
        <end position="110"/>
    </location>
</feature>
<dbReference type="Pfam" id="PF00560">
    <property type="entry name" value="LRR_1"/>
    <property type="match status" value="1"/>
</dbReference>
<dbReference type="EMBL" id="BAABME010000573">
    <property type="protein sequence ID" value="GAA0143887.1"/>
    <property type="molecule type" value="Genomic_DNA"/>
</dbReference>
<dbReference type="Proteomes" id="UP001454036">
    <property type="component" value="Unassembled WGS sequence"/>
</dbReference>
<reference evidence="14 15" key="1">
    <citation type="submission" date="2024-01" db="EMBL/GenBank/DDBJ databases">
        <title>The complete chloroplast genome sequence of Lithospermum erythrorhizon: insights into the phylogenetic relationship among Boraginaceae species and the maternal lineages of purple gromwells.</title>
        <authorList>
            <person name="Okada T."/>
            <person name="Watanabe K."/>
        </authorList>
    </citation>
    <scope>NUCLEOTIDE SEQUENCE [LARGE SCALE GENOMIC DNA]</scope>
</reference>
<dbReference type="Pfam" id="PF08263">
    <property type="entry name" value="LRRNT_2"/>
    <property type="match status" value="1"/>
</dbReference>
<keyword evidence="15" id="KW-1185">Reference proteome</keyword>
<evidence type="ECO:0000256" key="5">
    <source>
        <dbReference type="ARBA" id="ARBA00022729"/>
    </source>
</evidence>
<comment type="caution">
    <text evidence="14">The sequence shown here is derived from an EMBL/GenBank/DDBJ whole genome shotgun (WGS) entry which is preliminary data.</text>
</comment>
<feature type="chain" id="PRO_5043349002" description="Cell wall hydroxyproline-rich glycoprotein" evidence="12">
    <location>
        <begin position="31"/>
        <end position="553"/>
    </location>
</feature>
<evidence type="ECO:0000256" key="12">
    <source>
        <dbReference type="SAM" id="SignalP"/>
    </source>
</evidence>
<dbReference type="PROSITE" id="PS51450">
    <property type="entry name" value="LRR"/>
    <property type="match status" value="1"/>
</dbReference>
<evidence type="ECO:0000256" key="3">
    <source>
        <dbReference type="ARBA" id="ARBA00022525"/>
    </source>
</evidence>
<feature type="region of interest" description="Disordered" evidence="11">
    <location>
        <begin position="395"/>
        <end position="553"/>
    </location>
</feature>
<dbReference type="FunFam" id="3.80.10.10:FF:000224">
    <property type="entry name" value="Leucine-rich repeat extensin-like protein 1"/>
    <property type="match status" value="1"/>
</dbReference>
<feature type="compositionally biased region" description="Polar residues" evidence="11">
    <location>
        <begin position="403"/>
        <end position="413"/>
    </location>
</feature>
<evidence type="ECO:0000256" key="4">
    <source>
        <dbReference type="ARBA" id="ARBA00022614"/>
    </source>
</evidence>
<evidence type="ECO:0000256" key="10">
    <source>
        <dbReference type="ARBA" id="ARBA00041871"/>
    </source>
</evidence>
<keyword evidence="2" id="KW-0134">Cell wall</keyword>
<evidence type="ECO:0000313" key="15">
    <source>
        <dbReference type="Proteomes" id="UP001454036"/>
    </source>
</evidence>
<dbReference type="Pfam" id="PF13855">
    <property type="entry name" value="LRR_8"/>
    <property type="match status" value="1"/>
</dbReference>
<evidence type="ECO:0000313" key="14">
    <source>
        <dbReference type="EMBL" id="GAA0143887.1"/>
    </source>
</evidence>
<keyword evidence="7" id="KW-0325">Glycoprotein</keyword>
<name>A0AAV3NWV6_LITER</name>
<keyword evidence="8" id="KW-0379">Hydroxylation</keyword>
<dbReference type="PANTHER" id="PTHR32093:SF124">
    <property type="entry name" value="POLLEN-SPECIFIC LEUCINE-RICH REPEAT EXTENSIN-LIKE PROTEIN 1"/>
    <property type="match status" value="1"/>
</dbReference>
<dbReference type="PANTHER" id="PTHR32093">
    <property type="entry name" value="LEUCINE-RICH REPEAT EXTENSIN-LIKE PROTEIN 3-RELATED"/>
    <property type="match status" value="1"/>
</dbReference>
<dbReference type="InterPro" id="IPR032675">
    <property type="entry name" value="LRR_dom_sf"/>
</dbReference>
<dbReference type="InterPro" id="IPR051582">
    <property type="entry name" value="LRR_extensin-like_regulator"/>
</dbReference>
<evidence type="ECO:0000256" key="1">
    <source>
        <dbReference type="ARBA" id="ARBA00004191"/>
    </source>
</evidence>
<gene>
    <name evidence="14" type="ORF">LIER_04466</name>
</gene>
<comment type="subcellular location">
    <subcellularLocation>
        <location evidence="1">Secreted</location>
        <location evidence="1">Cell wall</location>
    </subcellularLocation>
</comment>
<accession>A0AAV3NWV6</accession>
<dbReference type="SUPFAM" id="SSF52058">
    <property type="entry name" value="L domain-like"/>
    <property type="match status" value="1"/>
</dbReference>
<feature type="signal peptide" evidence="12">
    <location>
        <begin position="1"/>
        <end position="30"/>
    </location>
</feature>
<keyword evidence="5 12" id="KW-0732">Signal</keyword>
<evidence type="ECO:0000256" key="8">
    <source>
        <dbReference type="ARBA" id="ARBA00023278"/>
    </source>
</evidence>
<evidence type="ECO:0000259" key="13">
    <source>
        <dbReference type="Pfam" id="PF08263"/>
    </source>
</evidence>
<evidence type="ECO:0000256" key="11">
    <source>
        <dbReference type="SAM" id="MobiDB-lite"/>
    </source>
</evidence>
<evidence type="ECO:0000256" key="2">
    <source>
        <dbReference type="ARBA" id="ARBA00022512"/>
    </source>
</evidence>
<sequence length="553" mass="60456">MTYYYPLKMKPSSCFFIILALVSLSSFSYALNHGEAAFIARRQLLTLPENGDIPDDLESTIQVPFTFENDRLRSAFIALQAWKKAIYSDPNNVTSNWNGPDVCSYNGTICAMSPDGRNEKTVAGIDLNSEDIAGHLPVELGLLKDLSFFHINSNRFCGIVPQSISRLVELSELDLSNNRFVGPFPMVVLSLPKLIFLDLRFNEFEGPLPKELFDKKLDAVFLNNNRFEYIIPDNIGNSEASVMVLGNNKFGGCVPKGFAKMRNLEELILINSGLSGCFPEEITTMKNLTVLDLSSNKIVGSLPTSLNKLENLQEIIIGDNLFTGIVPEEICTLPGLEKLVIKDNYFQGMHQSCYNIKQVNITNNCFPGIPDQKSVEDCNLVLNQPIDCKVMEKTGCKPPKFASPSNRTNSEVPTTKPEVVNNPPPIPEVPTTKPGANNPPSPPSPSSGPESPPIVDDNDSSNVPTPSISPIPVPEPVDDDDEEDRAPTTSPFFPTFEAPEPAKTIVGQAPRSAKKYVGQAPEPATKSDGDDDDNDDGGASGTFRDITLPSNVE</sequence>
<keyword evidence="9" id="KW-0961">Cell wall biogenesis/degradation</keyword>
<protein>
    <recommendedName>
        <fullName evidence="10">Cell wall hydroxyproline-rich glycoprotein</fullName>
    </recommendedName>
</protein>
<dbReference type="GO" id="GO:0071555">
    <property type="term" value="P:cell wall organization"/>
    <property type="evidence" value="ECO:0007669"/>
    <property type="project" value="UniProtKB-KW"/>
</dbReference>
<evidence type="ECO:0000256" key="6">
    <source>
        <dbReference type="ARBA" id="ARBA00022737"/>
    </source>
</evidence>
<evidence type="ECO:0000256" key="9">
    <source>
        <dbReference type="ARBA" id="ARBA00023316"/>
    </source>
</evidence>
<feature type="compositionally biased region" description="Pro residues" evidence="11">
    <location>
        <begin position="437"/>
        <end position="452"/>
    </location>
</feature>
<feature type="compositionally biased region" description="Low complexity" evidence="11">
    <location>
        <begin position="487"/>
        <end position="502"/>
    </location>
</feature>